<comment type="caution">
    <text evidence="1">The sequence shown here is derived from an EMBL/GenBank/DDBJ whole genome shotgun (WGS) entry which is preliminary data.</text>
</comment>
<evidence type="ECO:0000313" key="2">
    <source>
        <dbReference type="Proteomes" id="UP001056120"/>
    </source>
</evidence>
<dbReference type="EMBL" id="CM042034">
    <property type="protein sequence ID" value="KAI3763398.1"/>
    <property type="molecule type" value="Genomic_DNA"/>
</dbReference>
<reference evidence="1 2" key="2">
    <citation type="journal article" date="2022" name="Mol. Ecol. Resour.">
        <title>The genomes of chicory, endive, great burdock and yacon provide insights into Asteraceae paleo-polyploidization history and plant inulin production.</title>
        <authorList>
            <person name="Fan W."/>
            <person name="Wang S."/>
            <person name="Wang H."/>
            <person name="Wang A."/>
            <person name="Jiang F."/>
            <person name="Liu H."/>
            <person name="Zhao H."/>
            <person name="Xu D."/>
            <person name="Zhang Y."/>
        </authorList>
    </citation>
    <scope>NUCLEOTIDE SEQUENCE [LARGE SCALE GENOMIC DNA]</scope>
    <source>
        <strain evidence="2">cv. Yunnan</strain>
        <tissue evidence="1">Leaves</tissue>
    </source>
</reference>
<sequence>MRRVKDLEDLMLACQYLLQQHHLVGPKEMGKKTTSALIRQLGTIKEGFQETTFKEQLVETTFESQMEAANLGSKIMNWHLHLEAHELGYPKGWLLQKNLDAALPIK</sequence>
<organism evidence="1 2">
    <name type="scientific">Smallanthus sonchifolius</name>
    <dbReference type="NCBI Taxonomy" id="185202"/>
    <lineage>
        <taxon>Eukaryota</taxon>
        <taxon>Viridiplantae</taxon>
        <taxon>Streptophyta</taxon>
        <taxon>Embryophyta</taxon>
        <taxon>Tracheophyta</taxon>
        <taxon>Spermatophyta</taxon>
        <taxon>Magnoliopsida</taxon>
        <taxon>eudicotyledons</taxon>
        <taxon>Gunneridae</taxon>
        <taxon>Pentapetalae</taxon>
        <taxon>asterids</taxon>
        <taxon>campanulids</taxon>
        <taxon>Asterales</taxon>
        <taxon>Asteraceae</taxon>
        <taxon>Asteroideae</taxon>
        <taxon>Heliantheae alliance</taxon>
        <taxon>Millerieae</taxon>
        <taxon>Smallanthus</taxon>
    </lineage>
</organism>
<accession>A0ACB9EXU1</accession>
<dbReference type="Proteomes" id="UP001056120">
    <property type="component" value="Linkage Group LG17"/>
</dbReference>
<name>A0ACB9EXU1_9ASTR</name>
<proteinExistence type="predicted"/>
<gene>
    <name evidence="1" type="ORF">L1987_53855</name>
</gene>
<protein>
    <submittedName>
        <fullName evidence="1">Uncharacterized protein</fullName>
    </submittedName>
</protein>
<keyword evidence="2" id="KW-1185">Reference proteome</keyword>
<reference evidence="2" key="1">
    <citation type="journal article" date="2022" name="Mol. Ecol. Resour.">
        <title>The genomes of chicory, endive, great burdock and yacon provide insights into Asteraceae palaeo-polyploidization history and plant inulin production.</title>
        <authorList>
            <person name="Fan W."/>
            <person name="Wang S."/>
            <person name="Wang H."/>
            <person name="Wang A."/>
            <person name="Jiang F."/>
            <person name="Liu H."/>
            <person name="Zhao H."/>
            <person name="Xu D."/>
            <person name="Zhang Y."/>
        </authorList>
    </citation>
    <scope>NUCLEOTIDE SEQUENCE [LARGE SCALE GENOMIC DNA]</scope>
    <source>
        <strain evidence="2">cv. Yunnan</strain>
    </source>
</reference>
<evidence type="ECO:0000313" key="1">
    <source>
        <dbReference type="EMBL" id="KAI3763398.1"/>
    </source>
</evidence>